<protein>
    <submittedName>
        <fullName evidence="3">ATP-binding protein</fullName>
        <ecNumber evidence="3">2.7.13.3</ecNumber>
    </submittedName>
</protein>
<dbReference type="SUPFAM" id="SSF55874">
    <property type="entry name" value="ATPase domain of HSP90 chaperone/DNA topoisomerase II/histidine kinase"/>
    <property type="match status" value="1"/>
</dbReference>
<dbReference type="PANTHER" id="PTHR35526:SF3">
    <property type="entry name" value="ANTI-SIGMA-F FACTOR RSBW"/>
    <property type="match status" value="1"/>
</dbReference>
<name>A0AAE4FPT9_9CYAN</name>
<reference evidence="4" key="1">
    <citation type="submission" date="2023-07" db="EMBL/GenBank/DDBJ databases">
        <authorList>
            <person name="Luz R."/>
            <person name="Cordeiro R."/>
            <person name="Fonseca A."/>
            <person name="Goncalves V."/>
        </authorList>
    </citation>
    <scope>NUCLEOTIDE SEQUENCE [LARGE SCALE GENOMIC DNA]</scope>
    <source>
        <strain evidence="4">BACA0444</strain>
    </source>
</reference>
<feature type="domain" description="Histidine kinase/HSP90-like ATPase" evidence="2">
    <location>
        <begin position="10"/>
        <end position="134"/>
    </location>
</feature>
<proteinExistence type="predicted"/>
<evidence type="ECO:0000256" key="1">
    <source>
        <dbReference type="ARBA" id="ARBA00022527"/>
    </source>
</evidence>
<dbReference type="EC" id="2.7.13.3" evidence="3"/>
<sequence>MPLQQTLQVASDLGKLDQVLSWFAQARPEWVQKTIWLQLELALAEAFTNAVRHAHHHSPEPPPVLIELQGTATAVELKVWDHGPTFNLQEKLATLPEQISPDQDGGRGLKLLQNIASELEYRRIGSQNCLILRKVLD</sequence>
<accession>A0AAE4FPT9</accession>
<dbReference type="EMBL" id="JAVMIP010000002">
    <property type="protein sequence ID" value="MDS3860029.1"/>
    <property type="molecule type" value="Genomic_DNA"/>
</dbReference>
<dbReference type="GO" id="GO:0004673">
    <property type="term" value="F:protein histidine kinase activity"/>
    <property type="evidence" value="ECO:0007669"/>
    <property type="project" value="UniProtKB-EC"/>
</dbReference>
<comment type="caution">
    <text evidence="3">The sequence shown here is derived from an EMBL/GenBank/DDBJ whole genome shotgun (WGS) entry which is preliminary data.</text>
</comment>
<dbReference type="RefSeq" id="WP_322877315.1">
    <property type="nucleotide sequence ID" value="NZ_JAVMIP010000002.1"/>
</dbReference>
<evidence type="ECO:0000313" key="3">
    <source>
        <dbReference type="EMBL" id="MDS3860029.1"/>
    </source>
</evidence>
<dbReference type="Pfam" id="PF13581">
    <property type="entry name" value="HATPase_c_2"/>
    <property type="match status" value="1"/>
</dbReference>
<evidence type="ECO:0000313" key="4">
    <source>
        <dbReference type="Proteomes" id="UP001268256"/>
    </source>
</evidence>
<keyword evidence="1" id="KW-0418">Kinase</keyword>
<dbReference type="Proteomes" id="UP001268256">
    <property type="component" value="Unassembled WGS sequence"/>
</dbReference>
<dbReference type="PANTHER" id="PTHR35526">
    <property type="entry name" value="ANTI-SIGMA-F FACTOR RSBW-RELATED"/>
    <property type="match status" value="1"/>
</dbReference>
<keyword evidence="1" id="KW-0723">Serine/threonine-protein kinase</keyword>
<dbReference type="GO" id="GO:0005524">
    <property type="term" value="F:ATP binding"/>
    <property type="evidence" value="ECO:0007669"/>
    <property type="project" value="UniProtKB-KW"/>
</dbReference>
<keyword evidence="3" id="KW-0067">ATP-binding</keyword>
<dbReference type="InterPro" id="IPR050267">
    <property type="entry name" value="Anti-sigma-factor_SerPK"/>
</dbReference>
<dbReference type="AlphaFoldDB" id="A0AAE4FPT9"/>
<organism evidence="3 4">
    <name type="scientific">Pseudocalidococcus azoricus BACA0444</name>
    <dbReference type="NCBI Taxonomy" id="2918990"/>
    <lineage>
        <taxon>Bacteria</taxon>
        <taxon>Bacillati</taxon>
        <taxon>Cyanobacteriota</taxon>
        <taxon>Cyanophyceae</taxon>
        <taxon>Acaryochloridales</taxon>
        <taxon>Thermosynechococcaceae</taxon>
        <taxon>Pseudocalidococcus</taxon>
        <taxon>Pseudocalidococcus azoricus</taxon>
    </lineage>
</organism>
<keyword evidence="3" id="KW-0547">Nucleotide-binding</keyword>
<dbReference type="InterPro" id="IPR036890">
    <property type="entry name" value="HATPase_C_sf"/>
</dbReference>
<dbReference type="GO" id="GO:0004674">
    <property type="term" value="F:protein serine/threonine kinase activity"/>
    <property type="evidence" value="ECO:0007669"/>
    <property type="project" value="UniProtKB-KW"/>
</dbReference>
<keyword evidence="3" id="KW-0808">Transferase</keyword>
<evidence type="ECO:0000259" key="2">
    <source>
        <dbReference type="Pfam" id="PF13581"/>
    </source>
</evidence>
<keyword evidence="4" id="KW-1185">Reference proteome</keyword>
<gene>
    <name evidence="3" type="ORF">RIF25_04325</name>
</gene>
<dbReference type="InterPro" id="IPR003594">
    <property type="entry name" value="HATPase_dom"/>
</dbReference>
<dbReference type="CDD" id="cd16936">
    <property type="entry name" value="HATPase_RsbW-like"/>
    <property type="match status" value="1"/>
</dbReference>
<dbReference type="Gene3D" id="3.30.565.10">
    <property type="entry name" value="Histidine kinase-like ATPase, C-terminal domain"/>
    <property type="match status" value="1"/>
</dbReference>